<evidence type="ECO:0000256" key="1">
    <source>
        <dbReference type="ARBA" id="ARBA00001911"/>
    </source>
</evidence>
<dbReference type="AlphaFoldDB" id="A0A101IXL2"/>
<evidence type="ECO:0000259" key="5">
    <source>
        <dbReference type="Pfam" id="PF01370"/>
    </source>
</evidence>
<dbReference type="InterPro" id="IPR036291">
    <property type="entry name" value="NAD(P)-bd_dom_sf"/>
</dbReference>
<evidence type="ECO:0000313" key="6">
    <source>
        <dbReference type="EMBL" id="KUL03006.1"/>
    </source>
</evidence>
<dbReference type="InterPro" id="IPR044516">
    <property type="entry name" value="UXS-like"/>
</dbReference>
<evidence type="ECO:0000313" key="7">
    <source>
        <dbReference type="Proteomes" id="UP000054598"/>
    </source>
</evidence>
<organism evidence="6 7">
    <name type="scientific">Methanoculleus marisnigri</name>
    <dbReference type="NCBI Taxonomy" id="2198"/>
    <lineage>
        <taxon>Archaea</taxon>
        <taxon>Methanobacteriati</taxon>
        <taxon>Methanobacteriota</taxon>
        <taxon>Stenosarchaea group</taxon>
        <taxon>Methanomicrobia</taxon>
        <taxon>Methanomicrobiales</taxon>
        <taxon>Methanomicrobiaceae</taxon>
        <taxon>Methanoculleus</taxon>
    </lineage>
</organism>
<dbReference type="Pfam" id="PF01370">
    <property type="entry name" value="Epimerase"/>
    <property type="match status" value="1"/>
</dbReference>
<reference evidence="7" key="1">
    <citation type="journal article" date="2015" name="MBio">
        <title>Genome-Resolved Metagenomic Analysis Reveals Roles for Candidate Phyla and Other Microbial Community Members in Biogeochemical Transformations in Oil Reservoirs.</title>
        <authorList>
            <person name="Hu P."/>
            <person name="Tom L."/>
            <person name="Singh A."/>
            <person name="Thomas B.C."/>
            <person name="Baker B.J."/>
            <person name="Piceno Y.M."/>
            <person name="Andersen G.L."/>
            <person name="Banfield J.F."/>
        </authorList>
    </citation>
    <scope>NUCLEOTIDE SEQUENCE [LARGE SCALE GENOMIC DNA]</scope>
</reference>
<dbReference type="PANTHER" id="PTHR43078">
    <property type="entry name" value="UDP-GLUCURONIC ACID DECARBOXYLASE-RELATED"/>
    <property type="match status" value="1"/>
</dbReference>
<dbReference type="Gene3D" id="3.90.25.10">
    <property type="entry name" value="UDP-galactose 4-epimerase, domain 1"/>
    <property type="match status" value="1"/>
</dbReference>
<dbReference type="GO" id="GO:0048040">
    <property type="term" value="F:UDP-glucuronate decarboxylase activity"/>
    <property type="evidence" value="ECO:0007669"/>
    <property type="project" value="TreeGrafter"/>
</dbReference>
<keyword evidence="3" id="KW-0520">NAD</keyword>
<dbReference type="GO" id="GO:0005737">
    <property type="term" value="C:cytoplasm"/>
    <property type="evidence" value="ECO:0007669"/>
    <property type="project" value="TreeGrafter"/>
</dbReference>
<feature type="domain" description="NAD-dependent epimerase/dehydratase" evidence="5">
    <location>
        <begin position="3"/>
        <end position="231"/>
    </location>
</feature>
<comment type="caution">
    <text evidence="6">The sequence shown here is derived from an EMBL/GenBank/DDBJ whole genome shotgun (WGS) entry which is preliminary data.</text>
</comment>
<comment type="cofactor">
    <cofactor evidence="1">
        <name>NAD(+)</name>
        <dbReference type="ChEBI" id="CHEBI:57540"/>
    </cofactor>
</comment>
<dbReference type="GO" id="GO:0042732">
    <property type="term" value="P:D-xylose metabolic process"/>
    <property type="evidence" value="ECO:0007669"/>
    <property type="project" value="InterPro"/>
</dbReference>
<sequence length="304" mass="33269">MSILVTGGAGFIGSNLVKDLLASSQDVIVLDDLSTGSGENLRDLSGSLEVINASCLDLPNLEVRPEGIYHLGVPSSSPLYKRNPLLVGEAVNGMIAVLELAKTAKCRVVYASTSSLYGGQKPPHQEDMEVFVTDYYTEARFCMERMAELYRNLFGVESVGMRFFSVYGPREGAKKQYANIVTQFLWEMTAGRAPVIYGDGSQTRDFIYVKDVVSALRLAMNSDCQGVLNVGTGKSCSFNEVAEILADKIGLDIKAEHVDNPIKNYVVHTRCDTAKAARVLGFQSRYTLDEGIDELIKYYGAGRN</sequence>
<proteinExistence type="predicted"/>
<dbReference type="GO" id="GO:0033320">
    <property type="term" value="P:UDP-D-xylose biosynthetic process"/>
    <property type="evidence" value="ECO:0007669"/>
    <property type="project" value="UniProtKB-UniPathway"/>
</dbReference>
<accession>A0A101IXL2</accession>
<dbReference type="EMBL" id="LGHE01000043">
    <property type="protein sequence ID" value="KUL03006.1"/>
    <property type="molecule type" value="Genomic_DNA"/>
</dbReference>
<dbReference type="GO" id="GO:0070403">
    <property type="term" value="F:NAD+ binding"/>
    <property type="evidence" value="ECO:0007669"/>
    <property type="project" value="InterPro"/>
</dbReference>
<dbReference type="UniPathway" id="UPA00796">
    <property type="reaction ID" value="UER00771"/>
</dbReference>
<protein>
    <submittedName>
        <fullName evidence="6">NAD-dependent epimerase/dehydratase</fullName>
    </submittedName>
</protein>
<evidence type="ECO:0000256" key="3">
    <source>
        <dbReference type="ARBA" id="ARBA00023027"/>
    </source>
</evidence>
<dbReference type="PATRIC" id="fig|2198.3.peg.382"/>
<dbReference type="SUPFAM" id="SSF51735">
    <property type="entry name" value="NAD(P)-binding Rossmann-fold domains"/>
    <property type="match status" value="1"/>
</dbReference>
<evidence type="ECO:0000256" key="4">
    <source>
        <dbReference type="ARBA" id="ARBA00023239"/>
    </source>
</evidence>
<dbReference type="InterPro" id="IPR001509">
    <property type="entry name" value="Epimerase_deHydtase"/>
</dbReference>
<keyword evidence="2" id="KW-0210">Decarboxylase</keyword>
<name>A0A101IXL2_9EURY</name>
<dbReference type="Proteomes" id="UP000054598">
    <property type="component" value="Unassembled WGS sequence"/>
</dbReference>
<dbReference type="PANTHER" id="PTHR43078:SF6">
    <property type="entry name" value="UDP-GLUCURONIC ACID DECARBOXYLASE 1"/>
    <property type="match status" value="1"/>
</dbReference>
<evidence type="ECO:0000256" key="2">
    <source>
        <dbReference type="ARBA" id="ARBA00022793"/>
    </source>
</evidence>
<keyword evidence="4" id="KW-0456">Lyase</keyword>
<gene>
    <name evidence="6" type="ORF">XE10_0571</name>
</gene>
<dbReference type="Gene3D" id="3.40.50.720">
    <property type="entry name" value="NAD(P)-binding Rossmann-like Domain"/>
    <property type="match status" value="1"/>
</dbReference>